<dbReference type="GO" id="GO:0016192">
    <property type="term" value="P:vesicle-mediated transport"/>
    <property type="evidence" value="ECO:0007669"/>
    <property type="project" value="InterPro"/>
</dbReference>
<keyword evidence="5 8" id="KW-1133">Transmembrane helix</keyword>
<evidence type="ECO:0000256" key="3">
    <source>
        <dbReference type="ARBA" id="ARBA00022692"/>
    </source>
</evidence>
<keyword evidence="3 8" id="KW-0812">Transmembrane</keyword>
<comment type="function">
    <text evidence="8">May be involved in fusion of retrograde transport vesicles derived from an endocytic compartment with the Golgi complex.</text>
</comment>
<dbReference type="GO" id="GO:0015031">
    <property type="term" value="P:protein transport"/>
    <property type="evidence" value="ECO:0007669"/>
    <property type="project" value="UniProtKB-KW"/>
</dbReference>
<evidence type="ECO:0000256" key="7">
    <source>
        <dbReference type="ARBA" id="ARBA00025800"/>
    </source>
</evidence>
<dbReference type="GO" id="GO:0012505">
    <property type="term" value="C:endomembrane system"/>
    <property type="evidence" value="ECO:0007669"/>
    <property type="project" value="UniProtKB-ARBA"/>
</dbReference>
<reference evidence="9" key="1">
    <citation type="submission" date="2021-01" db="EMBL/GenBank/DDBJ databases">
        <authorList>
            <person name="Corre E."/>
            <person name="Pelletier E."/>
            <person name="Niang G."/>
            <person name="Scheremetjew M."/>
            <person name="Finn R."/>
            <person name="Kale V."/>
            <person name="Holt S."/>
            <person name="Cochrane G."/>
            <person name="Meng A."/>
            <person name="Brown T."/>
            <person name="Cohen L."/>
        </authorList>
    </citation>
    <scope>NUCLEOTIDE SEQUENCE</scope>
    <source>
        <strain evidence="9">CCMP2058</strain>
    </source>
</reference>
<keyword evidence="2 8" id="KW-0813">Transport</keyword>
<organism evidence="9">
    <name type="scientific">Amorphochlora amoebiformis</name>
    <dbReference type="NCBI Taxonomy" id="1561963"/>
    <lineage>
        <taxon>Eukaryota</taxon>
        <taxon>Sar</taxon>
        <taxon>Rhizaria</taxon>
        <taxon>Cercozoa</taxon>
        <taxon>Chlorarachniophyceae</taxon>
        <taxon>Amorphochlora</taxon>
    </lineage>
</organism>
<name>A0A7S0DJC2_9EUKA</name>
<dbReference type="PANTHER" id="PTHR23137">
    <property type="entry name" value="VESICLE TRANSPORT PROTEIN-RELATED"/>
    <property type="match status" value="1"/>
</dbReference>
<protein>
    <recommendedName>
        <fullName evidence="8">Vesicle transport protein</fullName>
    </recommendedName>
</protein>
<dbReference type="GO" id="GO:0005737">
    <property type="term" value="C:cytoplasm"/>
    <property type="evidence" value="ECO:0007669"/>
    <property type="project" value="UniProtKB-ARBA"/>
</dbReference>
<evidence type="ECO:0000256" key="1">
    <source>
        <dbReference type="ARBA" id="ARBA00004141"/>
    </source>
</evidence>
<dbReference type="PANTHER" id="PTHR23137:SF6">
    <property type="entry name" value="VESICLE TRANSPORT PROTEIN"/>
    <property type="match status" value="1"/>
</dbReference>
<evidence type="ECO:0000256" key="5">
    <source>
        <dbReference type="ARBA" id="ARBA00022989"/>
    </source>
</evidence>
<keyword evidence="6 8" id="KW-0472">Membrane</keyword>
<evidence type="ECO:0000256" key="8">
    <source>
        <dbReference type="RuleBase" id="RU363111"/>
    </source>
</evidence>
<evidence type="ECO:0000313" key="9">
    <source>
        <dbReference type="EMBL" id="CAD8455095.1"/>
    </source>
</evidence>
<accession>A0A7S0DJC2</accession>
<dbReference type="GO" id="GO:0016020">
    <property type="term" value="C:membrane"/>
    <property type="evidence" value="ECO:0007669"/>
    <property type="project" value="UniProtKB-SubCell"/>
</dbReference>
<dbReference type="InterPro" id="IPR007305">
    <property type="entry name" value="Vesicle_transpt_Got1/SFT2"/>
</dbReference>
<evidence type="ECO:0000256" key="6">
    <source>
        <dbReference type="ARBA" id="ARBA00023136"/>
    </source>
</evidence>
<feature type="transmembrane region" description="Helical" evidence="8">
    <location>
        <begin position="163"/>
        <end position="186"/>
    </location>
</feature>
<feature type="transmembrane region" description="Helical" evidence="8">
    <location>
        <begin position="74"/>
        <end position="100"/>
    </location>
</feature>
<proteinExistence type="inferred from homology"/>
<dbReference type="EMBL" id="HBEM01020496">
    <property type="protein sequence ID" value="CAD8455095.1"/>
    <property type="molecule type" value="Transcribed_RNA"/>
</dbReference>
<feature type="transmembrane region" description="Helical" evidence="8">
    <location>
        <begin position="140"/>
        <end position="157"/>
    </location>
</feature>
<dbReference type="Pfam" id="PF04178">
    <property type="entry name" value="Got1"/>
    <property type="match status" value="1"/>
</dbReference>
<comment type="similarity">
    <text evidence="7 8">Belongs to the SFT2 family.</text>
</comment>
<comment type="subcellular location">
    <subcellularLocation>
        <location evidence="1 8">Membrane</location>
        <topology evidence="1 8">Multi-pass membrane protein</topology>
    </subcellularLocation>
</comment>
<feature type="transmembrane region" description="Helical" evidence="8">
    <location>
        <begin position="106"/>
        <end position="128"/>
    </location>
</feature>
<keyword evidence="4 8" id="KW-0653">Protein transport</keyword>
<evidence type="ECO:0000256" key="4">
    <source>
        <dbReference type="ARBA" id="ARBA00022927"/>
    </source>
</evidence>
<sequence length="205" mass="23132">MGDSEHEYSPVGDGEVVEELRMEEGNSDEDGDLISNVMGKVKCAMGMEEKAPQTTLEYITSCGCIPPLNWEQRLWGFGIFFGFGCLISFLSTFSLLQIVVRPSKFALTYTLGNVLSIFSLMFLMGPCNQLKKMFDPERREATMVYITSMIITMVAVFKRVPGYFVLPLIFFQFCALIWYSATYIPYGREILKGCVRNIFSCVGVC</sequence>
<gene>
    <name evidence="9" type="ORF">LAMO00422_LOCUS14039</name>
</gene>
<evidence type="ECO:0000256" key="2">
    <source>
        <dbReference type="ARBA" id="ARBA00022448"/>
    </source>
</evidence>
<dbReference type="AlphaFoldDB" id="A0A7S0DJC2"/>
<dbReference type="InterPro" id="IPR011691">
    <property type="entry name" value="Vesicle_transpt_SFT2"/>
</dbReference>